<name>A0A9Q9SUN2_MOOP1</name>
<dbReference type="Proteomes" id="UP000176944">
    <property type="component" value="Chromosome"/>
</dbReference>
<dbReference type="GO" id="GO:0016887">
    <property type="term" value="F:ATP hydrolysis activity"/>
    <property type="evidence" value="ECO:0007669"/>
    <property type="project" value="InterPro"/>
</dbReference>
<evidence type="ECO:0000313" key="2">
    <source>
        <dbReference type="EMBL" id="WAN69932.1"/>
    </source>
</evidence>
<gene>
    <name evidence="2" type="ORF">BJP36_38260</name>
</gene>
<dbReference type="GO" id="GO:0005524">
    <property type="term" value="F:ATP binding"/>
    <property type="evidence" value="ECO:0007669"/>
    <property type="project" value="InterPro"/>
</dbReference>
<dbReference type="InterPro" id="IPR027417">
    <property type="entry name" value="P-loop_NTPase"/>
</dbReference>
<dbReference type="InterPro" id="IPR011704">
    <property type="entry name" value="ATPase_dyneun-rel_AAA"/>
</dbReference>
<dbReference type="SUPFAM" id="SSF52540">
    <property type="entry name" value="P-loop containing nucleoside triphosphate hydrolases"/>
    <property type="match status" value="1"/>
</dbReference>
<dbReference type="EMBL" id="CP017708">
    <property type="protein sequence ID" value="WAN69932.1"/>
    <property type="molecule type" value="Genomic_DNA"/>
</dbReference>
<accession>A0A9Q9SUN2</accession>
<reference evidence="2" key="1">
    <citation type="journal article" date="2017" name="Proc. Natl. Acad. Sci. U.S.A.">
        <title>Comparative genomics uncovers the prolific and distinctive metabolic potential of the cyanobacterial genus Moorea.</title>
        <authorList>
            <person name="Leao T."/>
            <person name="Castelao G."/>
            <person name="Korobeynikov A."/>
            <person name="Monroe E.A."/>
            <person name="Podell S."/>
            <person name="Glukhov E."/>
            <person name="Allen E.E."/>
            <person name="Gerwick W.H."/>
            <person name="Gerwick L."/>
        </authorList>
    </citation>
    <scope>NUCLEOTIDE SEQUENCE</scope>
    <source>
        <strain evidence="2">JHB</strain>
    </source>
</reference>
<protein>
    <submittedName>
        <fullName evidence="2">MoxR family ATPase</fullName>
    </submittedName>
</protein>
<reference evidence="2" key="2">
    <citation type="submission" date="2022-10" db="EMBL/GenBank/DDBJ databases">
        <authorList>
            <person name="Ngo T.-E."/>
        </authorList>
    </citation>
    <scope>NUCLEOTIDE SEQUENCE</scope>
    <source>
        <strain evidence="2">JHB</strain>
    </source>
</reference>
<feature type="domain" description="ATPase dynein-related AAA" evidence="1">
    <location>
        <begin position="49"/>
        <end position="165"/>
    </location>
</feature>
<evidence type="ECO:0000259" key="1">
    <source>
        <dbReference type="Pfam" id="PF07728"/>
    </source>
</evidence>
<sequence>MDDLGIRKYTGDGKCRYKPLPGAWQEPEPYIASKALADAVNTALYLRRPLLLEGDPGCGKTRLAYSVAYELGYPLYSCYIRSTSRAQDLLYDYDAIGRLYDIQERQTAGNPRQPLYRRNYVTLGELGEAIQQAQNDIPSVVLIDEIDKADRDFQNDLLLEVERLQFQVKEVINVRFDALKGKTKEERIDF</sequence>
<dbReference type="Pfam" id="PF07728">
    <property type="entry name" value="AAA_5"/>
    <property type="match status" value="1"/>
</dbReference>
<dbReference type="CDD" id="cd00009">
    <property type="entry name" value="AAA"/>
    <property type="match status" value="1"/>
</dbReference>
<proteinExistence type="predicted"/>
<dbReference type="Gene3D" id="3.40.50.300">
    <property type="entry name" value="P-loop containing nucleotide triphosphate hydrolases"/>
    <property type="match status" value="1"/>
</dbReference>
<organism evidence="2">
    <name type="scientific">Moorena producens (strain JHB)</name>
    <dbReference type="NCBI Taxonomy" id="1454205"/>
    <lineage>
        <taxon>Bacteria</taxon>
        <taxon>Bacillati</taxon>
        <taxon>Cyanobacteriota</taxon>
        <taxon>Cyanophyceae</taxon>
        <taxon>Coleofasciculales</taxon>
        <taxon>Coleofasciculaceae</taxon>
        <taxon>Moorena</taxon>
    </lineage>
</organism>
<dbReference type="AlphaFoldDB" id="A0A9Q9SUN2"/>